<dbReference type="RefSeq" id="WP_046068901.1">
    <property type="nucleotide sequence ID" value="NZ_CP011117.2"/>
</dbReference>
<proteinExistence type="predicted"/>
<sequence length="111" mass="11965">MTDRELLVLAAKAAGVHEGFINEYGGGKTFCWNPLKDDGDSMRLAVLLSLRVEPYTGVKMGEHQTAVANITDVYSLHSSSIRLSEPHNLDSGAATRRAIVRVAAEIGKSLP</sequence>
<evidence type="ECO:0000313" key="1">
    <source>
        <dbReference type="EMBL" id="AKA81761.1"/>
    </source>
</evidence>
<gene>
    <name evidence="1" type="ORF">VO64_1215</name>
</gene>
<reference evidence="1 2" key="1">
    <citation type="journal article" date="2015" name="Genome Announc.">
        <title>Complete Genome Sequence of Biocontrol Strain Pseudomonas fluorescens LBUM223.</title>
        <authorList>
            <person name="Roquigny R."/>
            <person name="Arseneault T."/>
            <person name="Gadkar V.J."/>
            <person name="Novinscak A."/>
            <person name="Joly D.L."/>
            <person name="Filion M."/>
        </authorList>
    </citation>
    <scope>NUCLEOTIDE SEQUENCE [LARGE SCALE GENOMIC DNA]</scope>
    <source>
        <strain evidence="1 2">LBUM223</strain>
    </source>
</reference>
<organism evidence="1 2">
    <name type="scientific">Pseudomonas synxantha</name>
    <dbReference type="NCBI Taxonomy" id="47883"/>
    <lineage>
        <taxon>Bacteria</taxon>
        <taxon>Pseudomonadati</taxon>
        <taxon>Pseudomonadota</taxon>
        <taxon>Gammaproteobacteria</taxon>
        <taxon>Pseudomonadales</taxon>
        <taxon>Pseudomonadaceae</taxon>
        <taxon>Pseudomonas</taxon>
    </lineage>
</organism>
<dbReference type="EMBL" id="CP011117">
    <property type="protein sequence ID" value="AKA81761.1"/>
    <property type="molecule type" value="Genomic_DNA"/>
</dbReference>
<evidence type="ECO:0008006" key="3">
    <source>
        <dbReference type="Google" id="ProtNLM"/>
    </source>
</evidence>
<accession>A0AAU8TMF6</accession>
<dbReference type="AlphaFoldDB" id="A0AAU8TMF6"/>
<dbReference type="Proteomes" id="UP000033099">
    <property type="component" value="Chromosome"/>
</dbReference>
<dbReference type="KEGG" id="pfb:VO64_1215"/>
<evidence type="ECO:0000313" key="2">
    <source>
        <dbReference type="Proteomes" id="UP000033099"/>
    </source>
</evidence>
<name>A0AAU8TMF6_9PSED</name>
<protein>
    <recommendedName>
        <fullName evidence="3">Phage protein</fullName>
    </recommendedName>
</protein>